<keyword evidence="2" id="KW-1133">Transmembrane helix</keyword>
<feature type="region of interest" description="Disordered" evidence="1">
    <location>
        <begin position="94"/>
        <end position="114"/>
    </location>
</feature>
<gene>
    <name evidence="3" type="ORF">FYJ91_16490</name>
</gene>
<dbReference type="AlphaFoldDB" id="A0A5D9BZK0"/>
<protein>
    <submittedName>
        <fullName evidence="3">GIY-YIG nuclease family protein</fullName>
    </submittedName>
</protein>
<evidence type="ECO:0000313" key="4">
    <source>
        <dbReference type="Proteomes" id="UP000322077"/>
    </source>
</evidence>
<evidence type="ECO:0000313" key="3">
    <source>
        <dbReference type="EMBL" id="TZG24879.1"/>
    </source>
</evidence>
<evidence type="ECO:0000256" key="1">
    <source>
        <dbReference type="SAM" id="MobiDB-lite"/>
    </source>
</evidence>
<keyword evidence="4" id="KW-1185">Reference proteome</keyword>
<reference evidence="3 4" key="1">
    <citation type="submission" date="2019-08" db="EMBL/GenBank/DDBJ databases">
        <authorList>
            <person name="Wang G."/>
            <person name="Xu Z."/>
        </authorList>
    </citation>
    <scope>NUCLEOTIDE SEQUENCE [LARGE SCALE GENOMIC DNA]</scope>
    <source>
        <strain evidence="3 4">ZX</strain>
    </source>
</reference>
<evidence type="ECO:0000256" key="2">
    <source>
        <dbReference type="SAM" id="Phobius"/>
    </source>
</evidence>
<organism evidence="3 4">
    <name type="scientific">Sphingomonas montanisoli</name>
    <dbReference type="NCBI Taxonomy" id="2606412"/>
    <lineage>
        <taxon>Bacteria</taxon>
        <taxon>Pseudomonadati</taxon>
        <taxon>Pseudomonadota</taxon>
        <taxon>Alphaproteobacteria</taxon>
        <taxon>Sphingomonadales</taxon>
        <taxon>Sphingomonadaceae</taxon>
        <taxon>Sphingomonas</taxon>
    </lineage>
</organism>
<dbReference type="EMBL" id="VTOU01000004">
    <property type="protein sequence ID" value="TZG24879.1"/>
    <property type="molecule type" value="Genomic_DNA"/>
</dbReference>
<name>A0A5D9BZK0_9SPHN</name>
<feature type="transmembrane region" description="Helical" evidence="2">
    <location>
        <begin position="12"/>
        <end position="33"/>
    </location>
</feature>
<sequence length="131" mass="14709">MSDDPEIVDLPSLRALATSGVYLLLLDGVVVYVGQAVDMRRRIGQHISDGLKDFDAVAFFRYRPDQLAKRERALIIKYAPRYNQCGITKRFRAANDGASRSLPPQPEPSTRKEARGVRAMMIRARQRSSGC</sequence>
<dbReference type="Proteomes" id="UP000322077">
    <property type="component" value="Unassembled WGS sequence"/>
</dbReference>
<dbReference type="SUPFAM" id="SSF82771">
    <property type="entry name" value="GIY-YIG endonuclease"/>
    <property type="match status" value="1"/>
</dbReference>
<comment type="caution">
    <text evidence="3">The sequence shown here is derived from an EMBL/GenBank/DDBJ whole genome shotgun (WGS) entry which is preliminary data.</text>
</comment>
<keyword evidence="2" id="KW-0472">Membrane</keyword>
<proteinExistence type="predicted"/>
<dbReference type="InterPro" id="IPR035901">
    <property type="entry name" value="GIY-YIG_endonuc_sf"/>
</dbReference>
<keyword evidence="2" id="KW-0812">Transmembrane</keyword>
<accession>A0A5D9BZK0</accession>
<dbReference type="CDD" id="cd00719">
    <property type="entry name" value="GIY-YIG_SF"/>
    <property type="match status" value="1"/>
</dbReference>